<gene>
    <name evidence="2" type="ORF">LAD12857_20420</name>
</gene>
<keyword evidence="1" id="KW-0812">Transmembrane</keyword>
<sequence length="49" mass="5596">MQKYYDKLDDYTGTRPSKLKNIAKRIMPAVIFIGAMALMFILCGALEVR</sequence>
<keyword evidence="1" id="KW-0472">Membrane</keyword>
<reference evidence="2 3" key="1">
    <citation type="journal article" date="2024" name="Int. J. Syst. Evol. Microbiol.">
        <title>Lacrimispora brassicae sp. nov. isolated from fermented cabbage, and proposal of Clostridium indicum Gundawar et al. 2019 and Clostridium methoxybenzovorans Mechichi et al. 1999 as heterotypic synonyms of Lacrimispora amygdalina (Parshina et al. 2003) Haas and Blanchard 2020 and Lacrimispora indolis (McClung and McCoy 1957) Haas and Blanchard 2020, respectively.</title>
        <authorList>
            <person name="Kobayashi H."/>
            <person name="Tanizawa Y."/>
            <person name="Sakamoto M."/>
            <person name="Ohkuma M."/>
            <person name="Tohno M."/>
        </authorList>
    </citation>
    <scope>NUCLEOTIDE SEQUENCE [LARGE SCALE GENOMIC DNA]</scope>
    <source>
        <strain evidence="2 3">DSM 12857</strain>
    </source>
</reference>
<proteinExistence type="predicted"/>
<feature type="transmembrane region" description="Helical" evidence="1">
    <location>
        <begin position="26"/>
        <end position="46"/>
    </location>
</feature>
<accession>A0ABQ5M5A5</accession>
<comment type="caution">
    <text evidence="2">The sequence shown here is derived from an EMBL/GenBank/DDBJ whole genome shotgun (WGS) entry which is preliminary data.</text>
</comment>
<evidence type="ECO:0000256" key="1">
    <source>
        <dbReference type="SAM" id="Phobius"/>
    </source>
</evidence>
<organism evidence="2 3">
    <name type="scientific">Lacrimispora amygdalina</name>
    <dbReference type="NCBI Taxonomy" id="253257"/>
    <lineage>
        <taxon>Bacteria</taxon>
        <taxon>Bacillati</taxon>
        <taxon>Bacillota</taxon>
        <taxon>Clostridia</taxon>
        <taxon>Lachnospirales</taxon>
        <taxon>Lachnospiraceae</taxon>
        <taxon>Lacrimispora</taxon>
    </lineage>
</organism>
<name>A0ABQ5M5A5_9FIRM</name>
<evidence type="ECO:0000313" key="2">
    <source>
        <dbReference type="EMBL" id="GLB30119.1"/>
    </source>
</evidence>
<dbReference type="RefSeq" id="WP_346065234.1">
    <property type="nucleotide sequence ID" value="NZ_BRPJ01000034.1"/>
</dbReference>
<protein>
    <submittedName>
        <fullName evidence="2">Uncharacterized protein</fullName>
    </submittedName>
</protein>
<keyword evidence="3" id="KW-1185">Reference proteome</keyword>
<dbReference type="EMBL" id="BRPJ01000034">
    <property type="protein sequence ID" value="GLB30119.1"/>
    <property type="molecule type" value="Genomic_DNA"/>
</dbReference>
<keyword evidence="1" id="KW-1133">Transmembrane helix</keyword>
<evidence type="ECO:0000313" key="3">
    <source>
        <dbReference type="Proteomes" id="UP001419084"/>
    </source>
</evidence>
<dbReference type="Proteomes" id="UP001419084">
    <property type="component" value="Unassembled WGS sequence"/>
</dbReference>